<keyword evidence="3" id="KW-1185">Reference proteome</keyword>
<accession>A0A397SPD9</accession>
<feature type="compositionally biased region" description="Polar residues" evidence="1">
    <location>
        <begin position="81"/>
        <end position="110"/>
    </location>
</feature>
<gene>
    <name evidence="2" type="ORF">C1645_830257</name>
</gene>
<feature type="compositionally biased region" description="Low complexity" evidence="1">
    <location>
        <begin position="8"/>
        <end position="17"/>
    </location>
</feature>
<feature type="compositionally biased region" description="Polar residues" evidence="1">
    <location>
        <begin position="27"/>
        <end position="36"/>
    </location>
</feature>
<name>A0A397SPD9_9GLOM</name>
<evidence type="ECO:0000256" key="1">
    <source>
        <dbReference type="SAM" id="MobiDB-lite"/>
    </source>
</evidence>
<dbReference type="EMBL" id="QKYT01000403">
    <property type="protein sequence ID" value="RIA85807.1"/>
    <property type="molecule type" value="Genomic_DNA"/>
</dbReference>
<proteinExistence type="predicted"/>
<feature type="region of interest" description="Disordered" evidence="1">
    <location>
        <begin position="1"/>
        <end position="36"/>
    </location>
</feature>
<reference evidence="2 3" key="1">
    <citation type="submission" date="2018-06" db="EMBL/GenBank/DDBJ databases">
        <title>Comparative genomics reveals the genomic features of Rhizophagus irregularis, R. cerebriforme, R. diaphanum and Gigaspora rosea, and their symbiotic lifestyle signature.</title>
        <authorList>
            <person name="Morin E."/>
            <person name="San Clemente H."/>
            <person name="Chen E.C.H."/>
            <person name="De La Providencia I."/>
            <person name="Hainaut M."/>
            <person name="Kuo A."/>
            <person name="Kohler A."/>
            <person name="Murat C."/>
            <person name="Tang N."/>
            <person name="Roy S."/>
            <person name="Loubradou J."/>
            <person name="Henrissat B."/>
            <person name="Grigoriev I.V."/>
            <person name="Corradi N."/>
            <person name="Roux C."/>
            <person name="Martin F.M."/>
        </authorList>
    </citation>
    <scope>NUCLEOTIDE SEQUENCE [LARGE SCALE GENOMIC DNA]</scope>
    <source>
        <strain evidence="2 3">DAOM 227022</strain>
    </source>
</reference>
<sequence>MKKGSKPNNNKQQQLNNSTIKGDSMHAKSSNSNQTLSTQIEKFRKFFQSLHKMVNEFANDIKDLKSKVTSSEKTTSSSSSHNKGLNKQPHFTSSSEDNSLSNQERISNLESRLPELMKTLANMNTSLSMIADS</sequence>
<evidence type="ECO:0000313" key="2">
    <source>
        <dbReference type="EMBL" id="RIA85807.1"/>
    </source>
</evidence>
<dbReference type="Proteomes" id="UP000265703">
    <property type="component" value="Unassembled WGS sequence"/>
</dbReference>
<dbReference type="AlphaFoldDB" id="A0A397SPD9"/>
<feature type="compositionally biased region" description="Low complexity" evidence="1">
    <location>
        <begin position="67"/>
        <end position="80"/>
    </location>
</feature>
<feature type="region of interest" description="Disordered" evidence="1">
    <location>
        <begin position="66"/>
        <end position="110"/>
    </location>
</feature>
<comment type="caution">
    <text evidence="2">The sequence shown here is derived from an EMBL/GenBank/DDBJ whole genome shotgun (WGS) entry which is preliminary data.</text>
</comment>
<evidence type="ECO:0000313" key="3">
    <source>
        <dbReference type="Proteomes" id="UP000265703"/>
    </source>
</evidence>
<organism evidence="2 3">
    <name type="scientific">Glomus cerebriforme</name>
    <dbReference type="NCBI Taxonomy" id="658196"/>
    <lineage>
        <taxon>Eukaryota</taxon>
        <taxon>Fungi</taxon>
        <taxon>Fungi incertae sedis</taxon>
        <taxon>Mucoromycota</taxon>
        <taxon>Glomeromycotina</taxon>
        <taxon>Glomeromycetes</taxon>
        <taxon>Glomerales</taxon>
        <taxon>Glomeraceae</taxon>
        <taxon>Glomus</taxon>
    </lineage>
</organism>
<protein>
    <submittedName>
        <fullName evidence="2">Uncharacterized protein</fullName>
    </submittedName>
</protein>